<organism evidence="5 6">
    <name type="scientific">Haloactinospora alba</name>
    <dbReference type="NCBI Taxonomy" id="405555"/>
    <lineage>
        <taxon>Bacteria</taxon>
        <taxon>Bacillati</taxon>
        <taxon>Actinomycetota</taxon>
        <taxon>Actinomycetes</taxon>
        <taxon>Streptosporangiales</taxon>
        <taxon>Nocardiopsidaceae</taxon>
        <taxon>Haloactinospora</taxon>
    </lineage>
</organism>
<evidence type="ECO:0000259" key="4">
    <source>
        <dbReference type="Pfam" id="PF25023"/>
    </source>
</evidence>
<keyword evidence="6" id="KW-1185">Reference proteome</keyword>
<dbReference type="OrthoDB" id="291011at2"/>
<dbReference type="AlphaFoldDB" id="A0A543NEK5"/>
<dbReference type="InterPro" id="IPR022385">
    <property type="entry name" value="Rhs_assc_core"/>
</dbReference>
<evidence type="ECO:0000313" key="5">
    <source>
        <dbReference type="EMBL" id="TQN30262.1"/>
    </source>
</evidence>
<evidence type="ECO:0000256" key="3">
    <source>
        <dbReference type="SAM" id="SignalP"/>
    </source>
</evidence>
<feature type="domain" description="Teneurin-like YD-shell" evidence="4">
    <location>
        <begin position="494"/>
        <end position="603"/>
    </location>
</feature>
<reference evidence="5 6" key="1">
    <citation type="submission" date="2019-06" db="EMBL/GenBank/DDBJ databases">
        <title>Sequencing the genomes of 1000 actinobacteria strains.</title>
        <authorList>
            <person name="Klenk H.-P."/>
        </authorList>
    </citation>
    <scope>NUCLEOTIDE SEQUENCE [LARGE SCALE GENOMIC DNA]</scope>
    <source>
        <strain evidence="5 6">DSM 45015</strain>
    </source>
</reference>
<protein>
    <submittedName>
        <fullName evidence="5">RHS repeat-associated protein</fullName>
    </submittedName>
</protein>
<proteinExistence type="predicted"/>
<accession>A0A543NEK5</accession>
<feature type="compositionally biased region" description="Acidic residues" evidence="2">
    <location>
        <begin position="89"/>
        <end position="98"/>
    </location>
</feature>
<comment type="caution">
    <text evidence="5">The sequence shown here is derived from an EMBL/GenBank/DDBJ whole genome shotgun (WGS) entry which is preliminary data.</text>
</comment>
<keyword evidence="3" id="KW-0732">Signal</keyword>
<feature type="compositionally biased region" description="Basic and acidic residues" evidence="2">
    <location>
        <begin position="386"/>
        <end position="395"/>
    </location>
</feature>
<feature type="domain" description="Teneurin-like YD-shell" evidence="4">
    <location>
        <begin position="730"/>
        <end position="930"/>
    </location>
</feature>
<dbReference type="NCBIfam" id="TIGR01643">
    <property type="entry name" value="YD_repeat_2x"/>
    <property type="match status" value="5"/>
</dbReference>
<dbReference type="InterPro" id="IPR031325">
    <property type="entry name" value="RHS_repeat"/>
</dbReference>
<dbReference type="InterPro" id="IPR050708">
    <property type="entry name" value="T6SS_VgrG/RHS"/>
</dbReference>
<feature type="domain" description="Teneurin-like YD-shell" evidence="4">
    <location>
        <begin position="247"/>
        <end position="401"/>
    </location>
</feature>
<feature type="region of interest" description="Disordered" evidence="2">
    <location>
        <begin position="828"/>
        <end position="848"/>
    </location>
</feature>
<feature type="compositionally biased region" description="Basic and acidic residues" evidence="2">
    <location>
        <begin position="68"/>
        <end position="79"/>
    </location>
</feature>
<feature type="region of interest" description="Disordered" evidence="2">
    <location>
        <begin position="654"/>
        <end position="673"/>
    </location>
</feature>
<dbReference type="Pfam" id="PF05593">
    <property type="entry name" value="RHS_repeat"/>
    <property type="match status" value="2"/>
</dbReference>
<dbReference type="Pfam" id="PF25023">
    <property type="entry name" value="TEN_YD-shell"/>
    <property type="match status" value="3"/>
</dbReference>
<dbReference type="EMBL" id="VFQC01000001">
    <property type="protein sequence ID" value="TQN30262.1"/>
    <property type="molecule type" value="Genomic_DNA"/>
</dbReference>
<dbReference type="PANTHER" id="PTHR32305">
    <property type="match status" value="1"/>
</dbReference>
<feature type="region of interest" description="Disordered" evidence="2">
    <location>
        <begin position="365"/>
        <end position="405"/>
    </location>
</feature>
<keyword evidence="1" id="KW-0677">Repeat</keyword>
<feature type="signal peptide" evidence="3">
    <location>
        <begin position="1"/>
        <end position="33"/>
    </location>
</feature>
<dbReference type="NCBIfam" id="TIGR03696">
    <property type="entry name" value="Rhs_assc_core"/>
    <property type="match status" value="1"/>
</dbReference>
<feature type="region of interest" description="Disordered" evidence="2">
    <location>
        <begin position="28"/>
        <end position="111"/>
    </location>
</feature>
<evidence type="ECO:0000313" key="6">
    <source>
        <dbReference type="Proteomes" id="UP000317422"/>
    </source>
</evidence>
<dbReference type="InterPro" id="IPR056823">
    <property type="entry name" value="TEN-like_YD-shell"/>
</dbReference>
<dbReference type="InterPro" id="IPR006530">
    <property type="entry name" value="YD"/>
</dbReference>
<feature type="chain" id="PRO_5022000570" evidence="3">
    <location>
        <begin position="34"/>
        <end position="1062"/>
    </location>
</feature>
<gene>
    <name evidence="5" type="ORF">FHX37_0128</name>
</gene>
<evidence type="ECO:0000256" key="2">
    <source>
        <dbReference type="SAM" id="MobiDB-lite"/>
    </source>
</evidence>
<dbReference type="PANTHER" id="PTHR32305:SF15">
    <property type="entry name" value="PROTEIN RHSA-RELATED"/>
    <property type="match status" value="1"/>
</dbReference>
<sequence length="1062" mass="114387">MPAPAHPRGWLASIAVATAAVTTAALLHTPAHAEQNSSPDTQDVPSGDSWQPDEEVDRDPSGGEPPEEDWKQPHEREADQQDGLSAQDTDIDAEDSCDDGTNRGVQDHYPLQRHQISDRLELDVNLENGNTVLRHRELTIPGTGIDLSLSSVYNSQDLGTNGWKLNTGTDVGLDFITDSDDVVFRGPSGFCETFTDQGDGTFASPEDMEADLEELDNGRYALTFHQGPYADQMWTFTADGWLYAQSDHNGNTTTLNYDDDGLITSITDDQDRVTELDWHQNRIGLTEITDPTGATAADYSYNADGQLTEITDRAGNDITFAYDDNNHLSEITNARGHTWNLDHDTAGQLTELDQPVTGDERAVTTYDHGEAETEVTDPRGNTSTHTFDEQGRQEEATDPEGNTRSTTWTAAASVAAATDPAGASTTYDYDDLNNMVGTQLPSGAEYQIGYADSANPHKPTSITAPEEEVELDYDDRGNLTQIRRPGAEEPEQSLEYNNNGTLASQTNGQGAKTEFSYDEDGNLTEIDQPDPLGTTSFTYDALSRVTSVTDGNGTTLEYAYDKLDRVVEIVHDGDIRQSTEYNPNGDVTATHTPQATVAHAYNKRGEVANTGRDDGQDHESYDYTYDQAGNLTSLSEHGATTDYAYDTANRLTTVTDDSGGETTIGYDEAGNRDEITFPDGATQSLDHNEAGLLTESVMANADGDTLAEAAYSYTDDDGQDTTKLQSRTVNGQSREFTYDERGRLTSDGHTDYTYDEADNLTSAGDTDYQVNKADQVTEVDDTELGYDQAGNLTEAGQTDIDYSPTGQMVDKDAGNSASDLQVSYDTADSTQRRTITQGSGDNQTEHTLTNTALGISSIEQDDGDRTRYVRDPEGRMLGMITGGQRYNAATDAQNSTLALAEDGTESTDPDVAYDYTPYGDAEADTAGDGDQAAGANPFTYIGSYEFDNGDKAMGHRYMSHFTERFTQQDPSWQENNLYTYAAGDPINNMDPSGLYSYNNFTNDIGVIGSSTGAGTGLGATVGCTVGLAGVVTVGAGCGVGSGIGASFGFAVGVGAVLGHRFG</sequence>
<name>A0A543NEK5_9ACTN</name>
<feature type="compositionally biased region" description="Polar residues" evidence="2">
    <location>
        <begin position="34"/>
        <end position="44"/>
    </location>
</feature>
<dbReference type="RefSeq" id="WP_141921536.1">
    <property type="nucleotide sequence ID" value="NZ_VFQC01000001.1"/>
</dbReference>
<dbReference type="Proteomes" id="UP000317422">
    <property type="component" value="Unassembled WGS sequence"/>
</dbReference>
<dbReference type="Gene3D" id="2.180.10.10">
    <property type="entry name" value="RHS repeat-associated core"/>
    <property type="match status" value="2"/>
</dbReference>
<evidence type="ECO:0000256" key="1">
    <source>
        <dbReference type="ARBA" id="ARBA00022737"/>
    </source>
</evidence>